<reference evidence="2" key="2">
    <citation type="journal article" date="2015" name="Fish Shellfish Immunol.">
        <title>Early steps in the European eel (Anguilla anguilla)-Vibrio vulnificus interaction in the gills: Role of the RtxA13 toxin.</title>
        <authorList>
            <person name="Callol A."/>
            <person name="Pajuelo D."/>
            <person name="Ebbesson L."/>
            <person name="Teles M."/>
            <person name="MacKenzie S."/>
            <person name="Amaro C."/>
        </authorList>
    </citation>
    <scope>NUCLEOTIDE SEQUENCE</scope>
</reference>
<evidence type="ECO:0000313" key="2">
    <source>
        <dbReference type="EMBL" id="JAH42358.1"/>
    </source>
</evidence>
<protein>
    <submittedName>
        <fullName evidence="2">Uncharacterized protein</fullName>
    </submittedName>
</protein>
<feature type="transmembrane region" description="Helical" evidence="1">
    <location>
        <begin position="12"/>
        <end position="36"/>
    </location>
</feature>
<name>A0A0E9SPD7_ANGAN</name>
<dbReference type="EMBL" id="GBXM01066219">
    <property type="protein sequence ID" value="JAH42358.1"/>
    <property type="molecule type" value="Transcribed_RNA"/>
</dbReference>
<accession>A0A0E9SPD7</accession>
<keyword evidence="1" id="KW-1133">Transmembrane helix</keyword>
<keyword evidence="1" id="KW-0472">Membrane</keyword>
<keyword evidence="1" id="KW-0812">Transmembrane</keyword>
<organism evidence="2">
    <name type="scientific">Anguilla anguilla</name>
    <name type="common">European freshwater eel</name>
    <name type="synonym">Muraena anguilla</name>
    <dbReference type="NCBI Taxonomy" id="7936"/>
    <lineage>
        <taxon>Eukaryota</taxon>
        <taxon>Metazoa</taxon>
        <taxon>Chordata</taxon>
        <taxon>Craniata</taxon>
        <taxon>Vertebrata</taxon>
        <taxon>Euteleostomi</taxon>
        <taxon>Actinopterygii</taxon>
        <taxon>Neopterygii</taxon>
        <taxon>Teleostei</taxon>
        <taxon>Anguilliformes</taxon>
        <taxon>Anguillidae</taxon>
        <taxon>Anguilla</taxon>
    </lineage>
</organism>
<proteinExistence type="predicted"/>
<sequence>MGSHADVQYRRYNGIIVCVCVCVWVFGVCGTVVIAFSC</sequence>
<evidence type="ECO:0000256" key="1">
    <source>
        <dbReference type="SAM" id="Phobius"/>
    </source>
</evidence>
<reference evidence="2" key="1">
    <citation type="submission" date="2014-11" db="EMBL/GenBank/DDBJ databases">
        <authorList>
            <person name="Amaro Gonzalez C."/>
        </authorList>
    </citation>
    <scope>NUCLEOTIDE SEQUENCE</scope>
</reference>
<dbReference type="AlphaFoldDB" id="A0A0E9SPD7"/>